<dbReference type="OrthoDB" id="2050363at2"/>
<dbReference type="InterPro" id="IPR025127">
    <property type="entry name" value="DUF4054"/>
</dbReference>
<comment type="caution">
    <text evidence="1">The sequence shown here is derived from an EMBL/GenBank/DDBJ whole genome shotgun (WGS) entry which is preliminary data.</text>
</comment>
<reference evidence="1 2" key="1">
    <citation type="submission" date="2014-06" db="EMBL/GenBank/DDBJ databases">
        <title>Genome characterization of distinct group I Clostridium botulinum lineages.</title>
        <authorList>
            <person name="Giordani F."/>
            <person name="Anselmo A."/>
            <person name="Fillo S."/>
            <person name="Palozzi A.M."/>
            <person name="Fortunato A."/>
            <person name="Gentile B."/>
            <person name="Ciammaruconi A."/>
            <person name="Anniballi F."/>
            <person name="De Medici D."/>
            <person name="Lista F."/>
        </authorList>
    </citation>
    <scope>NUCLEOTIDE SEQUENCE [LARGE SCALE GENOMIC DNA]</scope>
    <source>
        <strain evidence="1 2">B2 450</strain>
    </source>
</reference>
<dbReference type="AlphaFoldDB" id="A0A0D1BTD3"/>
<evidence type="ECO:0000313" key="2">
    <source>
        <dbReference type="Proteomes" id="UP000032250"/>
    </source>
</evidence>
<dbReference type="PATRIC" id="fig|1379739.3.peg.3624"/>
<dbReference type="EMBL" id="JXSU01000008">
    <property type="protein sequence ID" value="KIS22021.1"/>
    <property type="molecule type" value="Genomic_DNA"/>
</dbReference>
<dbReference type="Pfam" id="PF13262">
    <property type="entry name" value="DUF4054"/>
    <property type="match status" value="1"/>
</dbReference>
<protein>
    <submittedName>
        <fullName evidence="1">Bacteriophage protein</fullName>
    </submittedName>
</protein>
<sequence length="153" mass="16662">MSKLNGLIGSAGNIKPGTNPPFTLEDFNQVYPQFKDTVPVIVLEMYLDIANACIKASRWHKQWKYGMCLFIAHFCTLYLQGVADANGGVKGILEAGKAQGLDTSISVGDVSISTDYSITAENIKGWNGWSLSTYGQQLITIGKLVGKGNMYVY</sequence>
<dbReference type="Proteomes" id="UP000032250">
    <property type="component" value="Unassembled WGS sequence"/>
</dbReference>
<organism evidence="1 2">
    <name type="scientific">Clostridium botulinum B2 450</name>
    <dbReference type="NCBI Taxonomy" id="1379739"/>
    <lineage>
        <taxon>Bacteria</taxon>
        <taxon>Bacillati</taxon>
        <taxon>Bacillota</taxon>
        <taxon>Clostridia</taxon>
        <taxon>Eubacteriales</taxon>
        <taxon>Clostridiaceae</taxon>
        <taxon>Clostridium</taxon>
    </lineage>
</organism>
<evidence type="ECO:0000313" key="1">
    <source>
        <dbReference type="EMBL" id="KIS22021.1"/>
    </source>
</evidence>
<name>A0A0D1BTD3_CLOBO</name>
<gene>
    <name evidence="1" type="ORF">N495_16150</name>
</gene>
<accession>A0A0D1BTD3</accession>
<proteinExistence type="predicted"/>
<dbReference type="RefSeq" id="WP_043032493.1">
    <property type="nucleotide sequence ID" value="NZ_JXSU01000008.1"/>
</dbReference>
<dbReference type="HOGENOM" id="CLU_1676643_0_0_9"/>